<comment type="caution">
    <text evidence="2">The sequence shown here is derived from an EMBL/GenBank/DDBJ whole genome shotgun (WGS) entry which is preliminary data.</text>
</comment>
<evidence type="ECO:0000256" key="1">
    <source>
        <dbReference type="SAM" id="MobiDB-lite"/>
    </source>
</evidence>
<feature type="region of interest" description="Disordered" evidence="1">
    <location>
        <begin position="1"/>
        <end position="45"/>
    </location>
</feature>
<reference evidence="2" key="1">
    <citation type="submission" date="2021-08" db="EMBL/GenBank/DDBJ databases">
        <authorList>
            <person name="Misof B."/>
            <person name="Oliver O."/>
            <person name="Podsiadlowski L."/>
            <person name="Donath A."/>
            <person name="Peters R."/>
            <person name="Mayer C."/>
            <person name="Rust J."/>
            <person name="Gunkel S."/>
            <person name="Lesny P."/>
            <person name="Martin S."/>
            <person name="Oeyen J.P."/>
            <person name="Petersen M."/>
            <person name="Panagiotis P."/>
            <person name="Wilbrandt J."/>
            <person name="Tanja T."/>
        </authorList>
    </citation>
    <scope>NUCLEOTIDE SEQUENCE</scope>
    <source>
        <strain evidence="2">GBR_01_08_01A</strain>
        <tissue evidence="2">Thorax + abdomen</tissue>
    </source>
</reference>
<feature type="compositionally biased region" description="Basic and acidic residues" evidence="1">
    <location>
        <begin position="31"/>
        <end position="40"/>
    </location>
</feature>
<name>A0AAD9RE65_9HYME</name>
<gene>
    <name evidence="2" type="ORF">KPH14_010920</name>
</gene>
<dbReference type="Proteomes" id="UP001258017">
    <property type="component" value="Unassembled WGS sequence"/>
</dbReference>
<evidence type="ECO:0000313" key="3">
    <source>
        <dbReference type="Proteomes" id="UP001258017"/>
    </source>
</evidence>
<feature type="compositionally biased region" description="Low complexity" evidence="1">
    <location>
        <begin position="11"/>
        <end position="20"/>
    </location>
</feature>
<dbReference type="AlphaFoldDB" id="A0AAD9RE65"/>
<protein>
    <submittedName>
        <fullName evidence="2">Uncharacterized protein</fullName>
    </submittedName>
</protein>
<accession>A0AAD9RE65</accession>
<organism evidence="2 3">
    <name type="scientific">Odynerus spinipes</name>
    <dbReference type="NCBI Taxonomy" id="1348599"/>
    <lineage>
        <taxon>Eukaryota</taxon>
        <taxon>Metazoa</taxon>
        <taxon>Ecdysozoa</taxon>
        <taxon>Arthropoda</taxon>
        <taxon>Hexapoda</taxon>
        <taxon>Insecta</taxon>
        <taxon>Pterygota</taxon>
        <taxon>Neoptera</taxon>
        <taxon>Endopterygota</taxon>
        <taxon>Hymenoptera</taxon>
        <taxon>Apocrita</taxon>
        <taxon>Aculeata</taxon>
        <taxon>Vespoidea</taxon>
        <taxon>Vespidae</taxon>
        <taxon>Eumeninae</taxon>
        <taxon>Odynerus</taxon>
    </lineage>
</organism>
<evidence type="ECO:0000313" key="2">
    <source>
        <dbReference type="EMBL" id="KAK2578085.1"/>
    </source>
</evidence>
<reference evidence="2" key="2">
    <citation type="journal article" date="2023" name="Commun. Biol.">
        <title>Intrasexual cuticular hydrocarbon dimorphism in a wasp sheds light on hydrocarbon biosynthesis genes in Hymenoptera.</title>
        <authorList>
            <person name="Moris V.C."/>
            <person name="Podsiadlowski L."/>
            <person name="Martin S."/>
            <person name="Oeyen J.P."/>
            <person name="Donath A."/>
            <person name="Petersen M."/>
            <person name="Wilbrandt J."/>
            <person name="Misof B."/>
            <person name="Liedtke D."/>
            <person name="Thamm M."/>
            <person name="Scheiner R."/>
            <person name="Schmitt T."/>
            <person name="Niehuis O."/>
        </authorList>
    </citation>
    <scope>NUCLEOTIDE SEQUENCE</scope>
    <source>
        <strain evidence="2">GBR_01_08_01A</strain>
    </source>
</reference>
<dbReference type="EMBL" id="JAIFRP010000656">
    <property type="protein sequence ID" value="KAK2578085.1"/>
    <property type="molecule type" value="Genomic_DNA"/>
</dbReference>
<sequence>MRRLCARPRDPSSASDSPSPTGTRLRVSVTGRDRARRDCAQEVPPSDGKELFLRKNEGWLNKTFECPEGFLQTLDDITLKLFGELSERQKMRRVEELRTKYSGEELLFAAKMNLRKEGHSTNAKIVSKVLDYGEDSEELKKMCECREKSDIISFSSENTLALNTSLNLSKSQYFILRNVTLKAGLKIFPSYYQLSKVKKECYPEEHENRGKTADDSALYLTTLVPIRLIDIENSSFVWENLRPSSIHFCRPVKFVFCKETPEIIKLENERMESEIASLIHTQINQVKIEHELYMTMIDGKTINVVTDTSSSMCCYVCGATPTMMNNLKQIDSRTPNADHYRFGNSPLHAKIQFLECLHISYNLDFKKWSANTDLYKKQQQERKRKIQKQFKDEMGLHVDRVKQGAGTYNDGNMARMFFNDPKITARITDVKEEVIRRFAVVLQAISSGKLICPQKFGSFARETAEIYVKHYGWYHMPPTVQKVLIHGERIIESFILPIEKFSEEAQEALNKVFRHCREFRGRKMLRQSTNEDILNNLLVSSDPRISTLRPHCSFQNSMAKKLFPETQMLQCLVTDDVLDNEQDYLLDCVEESC</sequence>
<proteinExistence type="predicted"/>
<keyword evidence="3" id="KW-1185">Reference proteome</keyword>